<reference evidence="15 16" key="1">
    <citation type="submission" date="2019-02" db="EMBL/GenBank/DDBJ databases">
        <authorList>
            <person name="Goldberg S.R."/>
            <person name="Haltli B.A."/>
            <person name="Correa H."/>
            <person name="Russell K.G."/>
        </authorList>
    </citation>
    <scope>NUCLEOTIDE SEQUENCE [LARGE SCALE GENOMIC DNA]</scope>
    <source>
        <strain evidence="15 16">JCM 16186</strain>
    </source>
</reference>
<evidence type="ECO:0000256" key="9">
    <source>
        <dbReference type="ARBA" id="ARBA00023237"/>
    </source>
</evidence>
<keyword evidence="3 10" id="KW-1134">Transmembrane beta strand</keyword>
<dbReference type="Pfam" id="PF00593">
    <property type="entry name" value="TonB_dep_Rec_b-barrel"/>
    <property type="match status" value="1"/>
</dbReference>
<evidence type="ECO:0000256" key="10">
    <source>
        <dbReference type="PROSITE-ProRule" id="PRU01360"/>
    </source>
</evidence>
<evidence type="ECO:0000256" key="4">
    <source>
        <dbReference type="ARBA" id="ARBA00022692"/>
    </source>
</evidence>
<name>A0ABW9RPB0_9BACT</name>
<evidence type="ECO:0000313" key="15">
    <source>
        <dbReference type="EMBL" id="MTI25967.1"/>
    </source>
</evidence>
<dbReference type="PROSITE" id="PS52016">
    <property type="entry name" value="TONB_DEPENDENT_REC_3"/>
    <property type="match status" value="1"/>
</dbReference>
<evidence type="ECO:0000256" key="8">
    <source>
        <dbReference type="ARBA" id="ARBA00023170"/>
    </source>
</evidence>
<evidence type="ECO:0000256" key="5">
    <source>
        <dbReference type="ARBA" id="ARBA00022729"/>
    </source>
</evidence>
<dbReference type="InterPro" id="IPR000531">
    <property type="entry name" value="Beta-barrel_TonB"/>
</dbReference>
<keyword evidence="4 10" id="KW-0812">Transmembrane</keyword>
<dbReference type="PANTHER" id="PTHR30069:SF29">
    <property type="entry name" value="HEMOGLOBIN AND HEMOGLOBIN-HAPTOGLOBIN-BINDING PROTEIN 1-RELATED"/>
    <property type="match status" value="1"/>
</dbReference>
<dbReference type="Gene3D" id="2.40.170.20">
    <property type="entry name" value="TonB-dependent receptor, beta-barrel domain"/>
    <property type="match status" value="1"/>
</dbReference>
<keyword evidence="5 12" id="KW-0732">Signal</keyword>
<evidence type="ECO:0000256" key="6">
    <source>
        <dbReference type="ARBA" id="ARBA00023077"/>
    </source>
</evidence>
<evidence type="ECO:0000256" key="2">
    <source>
        <dbReference type="ARBA" id="ARBA00022448"/>
    </source>
</evidence>
<evidence type="ECO:0000256" key="11">
    <source>
        <dbReference type="RuleBase" id="RU003357"/>
    </source>
</evidence>
<feature type="chain" id="PRO_5045224148" evidence="12">
    <location>
        <begin position="22"/>
        <end position="764"/>
    </location>
</feature>
<dbReference type="Gene3D" id="2.170.130.10">
    <property type="entry name" value="TonB-dependent receptor, plug domain"/>
    <property type="match status" value="1"/>
</dbReference>
<dbReference type="InterPro" id="IPR012910">
    <property type="entry name" value="Plug_dom"/>
</dbReference>
<dbReference type="SUPFAM" id="SSF49464">
    <property type="entry name" value="Carboxypeptidase regulatory domain-like"/>
    <property type="match status" value="1"/>
</dbReference>
<feature type="domain" description="TonB-dependent receptor-like beta-barrel" evidence="13">
    <location>
        <begin position="300"/>
        <end position="719"/>
    </location>
</feature>
<dbReference type="InterPro" id="IPR036942">
    <property type="entry name" value="Beta-barrel_TonB_sf"/>
</dbReference>
<dbReference type="Proteomes" id="UP000798808">
    <property type="component" value="Unassembled WGS sequence"/>
</dbReference>
<evidence type="ECO:0000259" key="14">
    <source>
        <dbReference type="Pfam" id="PF07715"/>
    </source>
</evidence>
<protein>
    <submittedName>
        <fullName evidence="15">TonB-dependent receptor</fullName>
    </submittedName>
</protein>
<dbReference type="CDD" id="cd01347">
    <property type="entry name" value="ligand_gated_channel"/>
    <property type="match status" value="1"/>
</dbReference>
<dbReference type="Pfam" id="PF07715">
    <property type="entry name" value="Plug"/>
    <property type="match status" value="1"/>
</dbReference>
<comment type="subcellular location">
    <subcellularLocation>
        <location evidence="1 10">Cell outer membrane</location>
        <topology evidence="1 10">Multi-pass membrane protein</topology>
    </subcellularLocation>
</comment>
<dbReference type="PANTHER" id="PTHR30069">
    <property type="entry name" value="TONB-DEPENDENT OUTER MEMBRANE RECEPTOR"/>
    <property type="match status" value="1"/>
</dbReference>
<comment type="similarity">
    <text evidence="10 11">Belongs to the TonB-dependent receptor family.</text>
</comment>
<sequence>MRAPFIILLAINCLMQSPLCAQLKIHVLDGGTSLPVEGATVVISTANAPATSSSMYISDSNGTVSIHETAGASYIIAVNHVNYKAYADTLHLDNSLTINLQPAVLHLDELVVTGQYEPQSVRNTVYKVKTIGRDRIEKQGATNLQHVLNNELNIRFSRDNATGTSGMSLQGISGQNVKVLLDGIPLTGRSGTANEIDISQININTIEKIEIVEGPMSVSYGADALAGVINIITKKHTEHKLTANLLLHEETVGNEYSLFSEGIHAPSIDLGYNINTAWYTQLYARVNRFGGWTGNGTDRDKNWYPKTQYFTGGLARFTLKDFDIFYKVDYLNEVLENLGPVNDNNPLKDPFAIDEEYESNRWVHQVQTEVALGKGTFNSALSYADYERSTYQFTKNLVTEGEEMTSEDEQDEIYYKTFFTRNTWNNGLKWRWGTSQLGMDMNYELAGGTTLNEGKKTLKDLGLFASAELTVGKTLKIRPGVRYAFNSVYDAPVTPSLNLRYGISSNTTVRLGYGRGFRAPSLRELYHEFIDANHNILGNEDLEAEHSNNFNIDLNHTLTSGKSFLNLSLSAFFNDIDNRITYFTPTGANQPTTYTNIARYKTLGLQWQGQWKMKNLSLNLGYNHTGRYQSLSEVSEADVPEFLYSPEANANVQYDFREAGITLSCFYKYTGRRESYTLVTQDDGTTEPELLKMDSFQWLDFTINKTFGQGLTATTGVRNALDITSVSNNYPADAHNSSASGQSPVSYGRSYFIQLNYTIKTNDK</sequence>
<gene>
    <name evidence="15" type="ORF">E1163_13505</name>
</gene>
<feature type="signal peptide" evidence="12">
    <location>
        <begin position="1"/>
        <end position="21"/>
    </location>
</feature>
<keyword evidence="6 11" id="KW-0798">TonB box</keyword>
<comment type="caution">
    <text evidence="15">The sequence shown here is derived from an EMBL/GenBank/DDBJ whole genome shotgun (WGS) entry which is preliminary data.</text>
</comment>
<proteinExistence type="inferred from homology"/>
<dbReference type="InterPro" id="IPR008969">
    <property type="entry name" value="CarboxyPept-like_regulatory"/>
</dbReference>
<keyword evidence="9 10" id="KW-0998">Cell outer membrane</keyword>
<dbReference type="InterPro" id="IPR039426">
    <property type="entry name" value="TonB-dep_rcpt-like"/>
</dbReference>
<keyword evidence="16" id="KW-1185">Reference proteome</keyword>
<keyword evidence="8 15" id="KW-0675">Receptor</keyword>
<evidence type="ECO:0000256" key="1">
    <source>
        <dbReference type="ARBA" id="ARBA00004571"/>
    </source>
</evidence>
<evidence type="ECO:0000256" key="3">
    <source>
        <dbReference type="ARBA" id="ARBA00022452"/>
    </source>
</evidence>
<evidence type="ECO:0000256" key="7">
    <source>
        <dbReference type="ARBA" id="ARBA00023136"/>
    </source>
</evidence>
<evidence type="ECO:0000256" key="12">
    <source>
        <dbReference type="SAM" id="SignalP"/>
    </source>
</evidence>
<dbReference type="EMBL" id="SMLW01000554">
    <property type="protein sequence ID" value="MTI25967.1"/>
    <property type="molecule type" value="Genomic_DNA"/>
</dbReference>
<accession>A0ABW9RPB0</accession>
<organism evidence="15 16">
    <name type="scientific">Fulvivirga kasyanovii</name>
    <dbReference type="NCBI Taxonomy" id="396812"/>
    <lineage>
        <taxon>Bacteria</taxon>
        <taxon>Pseudomonadati</taxon>
        <taxon>Bacteroidota</taxon>
        <taxon>Cytophagia</taxon>
        <taxon>Cytophagales</taxon>
        <taxon>Fulvivirgaceae</taxon>
        <taxon>Fulvivirga</taxon>
    </lineage>
</organism>
<dbReference type="InterPro" id="IPR037066">
    <property type="entry name" value="Plug_dom_sf"/>
</dbReference>
<evidence type="ECO:0000259" key="13">
    <source>
        <dbReference type="Pfam" id="PF00593"/>
    </source>
</evidence>
<evidence type="ECO:0000313" key="16">
    <source>
        <dbReference type="Proteomes" id="UP000798808"/>
    </source>
</evidence>
<keyword evidence="7 10" id="KW-0472">Membrane</keyword>
<keyword evidence="2 10" id="KW-0813">Transport</keyword>
<feature type="domain" description="TonB-dependent receptor plug" evidence="14">
    <location>
        <begin position="121"/>
        <end position="228"/>
    </location>
</feature>
<dbReference type="SUPFAM" id="SSF56935">
    <property type="entry name" value="Porins"/>
    <property type="match status" value="1"/>
</dbReference>